<feature type="region of interest" description="Disordered" evidence="2">
    <location>
        <begin position="297"/>
        <end position="318"/>
    </location>
</feature>
<dbReference type="OrthoDB" id="9938788at2759"/>
<keyword evidence="1" id="KW-0175">Coiled coil</keyword>
<dbReference type="InterPro" id="IPR032763">
    <property type="entry name" value="RIC3_N"/>
</dbReference>
<protein>
    <submittedName>
        <fullName evidence="6">RIC3 acetylcholine receptor chaperone</fullName>
    </submittedName>
</protein>
<dbReference type="Pfam" id="PF15361">
    <property type="entry name" value="RIC3"/>
    <property type="match status" value="1"/>
</dbReference>
<evidence type="ECO:0000256" key="3">
    <source>
        <dbReference type="SAM" id="Phobius"/>
    </source>
</evidence>
<keyword evidence="3" id="KW-0812">Transmembrane</keyword>
<evidence type="ECO:0000313" key="6">
    <source>
        <dbReference type="Ensembl" id="ENSSFOP00015058406.1"/>
    </source>
</evidence>
<feature type="signal peptide" evidence="4">
    <location>
        <begin position="1"/>
        <end position="29"/>
    </location>
</feature>
<gene>
    <name evidence="6" type="primary">RIC3</name>
</gene>
<feature type="compositionally biased region" description="Basic residues" evidence="2">
    <location>
        <begin position="371"/>
        <end position="383"/>
    </location>
</feature>
<feature type="region of interest" description="Disordered" evidence="2">
    <location>
        <begin position="207"/>
        <end position="249"/>
    </location>
</feature>
<dbReference type="GO" id="GO:0043025">
    <property type="term" value="C:neuronal cell body"/>
    <property type="evidence" value="ECO:0007669"/>
    <property type="project" value="TreeGrafter"/>
</dbReference>
<accession>A0A8C9TV43</accession>
<keyword evidence="3" id="KW-1133">Transmembrane helix</keyword>
<feature type="domain" description="Resistance to inhibitors of cholinesterase protein 3 N-terminal" evidence="5">
    <location>
        <begin position="15"/>
        <end position="166"/>
    </location>
</feature>
<feature type="region of interest" description="Disordered" evidence="2">
    <location>
        <begin position="364"/>
        <end position="383"/>
    </location>
</feature>
<evidence type="ECO:0000259" key="5">
    <source>
        <dbReference type="Pfam" id="PF15361"/>
    </source>
</evidence>
<dbReference type="Proteomes" id="UP000694397">
    <property type="component" value="Chromosome 11"/>
</dbReference>
<dbReference type="GO" id="GO:0045202">
    <property type="term" value="C:synapse"/>
    <property type="evidence" value="ECO:0007669"/>
    <property type="project" value="GOC"/>
</dbReference>
<keyword evidence="3" id="KW-0472">Membrane</keyword>
<keyword evidence="4" id="KW-0732">Signal</keyword>
<reference evidence="6" key="3">
    <citation type="submission" date="2025-09" db="UniProtKB">
        <authorList>
            <consortium name="Ensembl"/>
        </authorList>
    </citation>
    <scope>IDENTIFICATION</scope>
</reference>
<evidence type="ECO:0000256" key="2">
    <source>
        <dbReference type="SAM" id="MobiDB-lite"/>
    </source>
</evidence>
<proteinExistence type="predicted"/>
<dbReference type="GeneTree" id="ENSGT00440000034107"/>
<dbReference type="AlphaFoldDB" id="A0A8C9TV43"/>
<evidence type="ECO:0000256" key="4">
    <source>
        <dbReference type="SAM" id="SignalP"/>
    </source>
</evidence>
<dbReference type="GO" id="GO:0034394">
    <property type="term" value="P:protein localization to cell surface"/>
    <property type="evidence" value="ECO:0007669"/>
    <property type="project" value="TreeGrafter"/>
</dbReference>
<dbReference type="GO" id="GO:0043005">
    <property type="term" value="C:neuron projection"/>
    <property type="evidence" value="ECO:0007669"/>
    <property type="project" value="TreeGrafter"/>
</dbReference>
<evidence type="ECO:0000313" key="7">
    <source>
        <dbReference type="Proteomes" id="UP000694397"/>
    </source>
</evidence>
<feature type="coiled-coil region" evidence="1">
    <location>
        <begin position="140"/>
        <end position="199"/>
    </location>
</feature>
<sequence length="383" mass="42448">MSLSTFQKVTLFSCLVLCVSLLLPKILLSRGKKEVGHAEVGPGRFPPVMHRQPLLEGQARRGAKLLNSKAYNPEAVAKTKGGGVGGRGGGKTNLMGQIIPIYGFGIILYIVYILFKITSKGRNVKSDNRFPASKSENLKRKITDYELAQLQEKLKETEEVMESIVSKAGQSPDSIRRVAAEHEEKLLQQLKEITRVMQEGNLVEGASLGVETQEPSYAENWEDDPKETHPRHTGPHCQPTRDTDAPVERDSTLATAKELDEGVRDMVEKVGLDGKLHLPTGPPQRRDAEWLETERAELRGQREKEEGRQCREKEEDAALKAESLSLSWEDHGDTSTQEDMDEVLLIAGSADKENLAEAEITAELGLGGLRNRSKRGMQHPNKS</sequence>
<name>A0A8C9TV43_SCLFO</name>
<dbReference type="PANTHER" id="PTHR21723:SF4">
    <property type="entry name" value="ZGC:92489"/>
    <property type="match status" value="1"/>
</dbReference>
<reference evidence="6" key="2">
    <citation type="submission" date="2025-08" db="UniProtKB">
        <authorList>
            <consortium name="Ensembl"/>
        </authorList>
    </citation>
    <scope>IDENTIFICATION</scope>
</reference>
<feature type="chain" id="PRO_5034865929" evidence="4">
    <location>
        <begin position="30"/>
        <end position="383"/>
    </location>
</feature>
<evidence type="ECO:0000256" key="1">
    <source>
        <dbReference type="SAM" id="Coils"/>
    </source>
</evidence>
<dbReference type="Ensembl" id="ENSSFOT00015078174.1">
    <property type="protein sequence ID" value="ENSSFOP00015058406.1"/>
    <property type="gene ID" value="ENSSFOG00015025276.1"/>
</dbReference>
<reference evidence="6 7" key="1">
    <citation type="submission" date="2019-04" db="EMBL/GenBank/DDBJ databases">
        <authorList>
            <consortium name="Wellcome Sanger Institute Data Sharing"/>
        </authorList>
    </citation>
    <scope>NUCLEOTIDE SEQUENCE [LARGE SCALE GENOMIC DNA]</scope>
</reference>
<feature type="transmembrane region" description="Helical" evidence="3">
    <location>
        <begin position="94"/>
        <end position="115"/>
    </location>
</feature>
<dbReference type="PANTHER" id="PTHR21723">
    <property type="entry name" value="RESISTANCE TO INHIBITORS OF CHOLINESTERASE PROTEIN 3 RIC3"/>
    <property type="match status" value="1"/>
</dbReference>
<dbReference type="InterPro" id="IPR026160">
    <property type="entry name" value="Ric3"/>
</dbReference>
<organism evidence="6 7">
    <name type="scientific">Scleropages formosus</name>
    <name type="common">Asian bonytongue</name>
    <name type="synonym">Osteoglossum formosum</name>
    <dbReference type="NCBI Taxonomy" id="113540"/>
    <lineage>
        <taxon>Eukaryota</taxon>
        <taxon>Metazoa</taxon>
        <taxon>Chordata</taxon>
        <taxon>Craniata</taxon>
        <taxon>Vertebrata</taxon>
        <taxon>Euteleostomi</taxon>
        <taxon>Actinopterygii</taxon>
        <taxon>Neopterygii</taxon>
        <taxon>Teleostei</taxon>
        <taxon>Osteoglossocephala</taxon>
        <taxon>Osteoglossomorpha</taxon>
        <taxon>Osteoglossiformes</taxon>
        <taxon>Osteoglossidae</taxon>
        <taxon>Scleropages</taxon>
    </lineage>
</organism>
<dbReference type="GO" id="GO:0007271">
    <property type="term" value="P:synaptic transmission, cholinergic"/>
    <property type="evidence" value="ECO:0007669"/>
    <property type="project" value="TreeGrafter"/>
</dbReference>
<feature type="compositionally biased region" description="Basic and acidic residues" evidence="2">
    <location>
        <begin position="239"/>
        <end position="249"/>
    </location>
</feature>
<keyword evidence="7" id="KW-1185">Reference proteome</keyword>